<evidence type="ECO:0000313" key="11">
    <source>
        <dbReference type="EMBL" id="PEJ27372.1"/>
    </source>
</evidence>
<keyword evidence="13" id="KW-1185">Reference proteome</keyword>
<dbReference type="Pfam" id="PF00441">
    <property type="entry name" value="Acyl-CoA_dh_1"/>
    <property type="match status" value="1"/>
</dbReference>
<dbReference type="InterPro" id="IPR009100">
    <property type="entry name" value="AcylCoA_DH/oxidase_NM_dom_sf"/>
</dbReference>
<feature type="domain" description="Acyl-CoA oxidase/dehydrogenase middle" evidence="8">
    <location>
        <begin position="131"/>
        <end position="228"/>
    </location>
</feature>
<dbReference type="Proteomes" id="UP000260457">
    <property type="component" value="Chromosome"/>
</dbReference>
<dbReference type="Gene3D" id="1.20.140.10">
    <property type="entry name" value="Butyryl-CoA Dehydrogenase, subunit A, domain 3"/>
    <property type="match status" value="1"/>
</dbReference>
<keyword evidence="5 6" id="KW-0560">Oxidoreductase</keyword>
<reference evidence="11 12" key="1">
    <citation type="submission" date="2017-09" db="EMBL/GenBank/DDBJ databases">
        <title>Large-scale bioinformatics analysis of Bacillus genomes uncovers conserved roles of natural products in bacterial physiology.</title>
        <authorList>
            <consortium name="Agbiome Team Llc"/>
            <person name="Bleich R.M."/>
            <person name="Kirk G.J."/>
            <person name="Santa Maria K.C."/>
            <person name="Allen S.E."/>
            <person name="Farag S."/>
            <person name="Shank E.A."/>
            <person name="Bowers A."/>
        </authorList>
    </citation>
    <scope>NUCLEOTIDE SEQUENCE [LARGE SCALE GENOMIC DNA]</scope>
    <source>
        <strain evidence="11 12">AFS003229</strain>
    </source>
</reference>
<proteinExistence type="inferred from homology"/>
<comment type="cofactor">
    <cofactor evidence="1 6">
        <name>FAD</name>
        <dbReference type="ChEBI" id="CHEBI:57692"/>
    </cofactor>
</comment>
<gene>
    <name evidence="11" type="ORF">CN689_24025</name>
    <name evidence="10" type="ORF">DTO10_25665</name>
</gene>
<evidence type="ECO:0000256" key="3">
    <source>
        <dbReference type="ARBA" id="ARBA00022630"/>
    </source>
</evidence>
<dbReference type="EMBL" id="CP030926">
    <property type="protein sequence ID" value="AXN41421.1"/>
    <property type="molecule type" value="Genomic_DNA"/>
</dbReference>
<dbReference type="FunFam" id="2.40.110.10:FF:000002">
    <property type="entry name" value="Acyl-CoA dehydrogenase fadE12"/>
    <property type="match status" value="1"/>
</dbReference>
<comment type="similarity">
    <text evidence="2 6">Belongs to the acyl-CoA dehydrogenase family.</text>
</comment>
<dbReference type="InterPro" id="IPR009075">
    <property type="entry name" value="AcylCo_DH/oxidase_C"/>
</dbReference>
<sequence>MQETVQIENIEHLRDRLLHFIHNELLPFEREHEIDSEKEIPMEQIKWVRKRAKELGFYGISLPKEAGGQSLSLKGLCGLKEELAKSGAALWGHVLGEIGGPLRIGQMLKIFTPDQITRYVLPVINAEAGCCFALSEPGAGSDAHAIQTTAVREGDDYILHGKKHFISAAPYADWAIVMAKEIVEADGEKVTAFIVEKQSEGRSGFELGNIQVPISGERSTAELIFNQCRVPSTNILGQPGKGLMLGLSRINENRASWGATYLGVAQRLLDLSIDHAKQRVQFGRPIGDFQAIQHMLAEMATEIYAARCMLYDVIEKIDHGEEVRGASSMVKLYSSEVANRVADKTVQIFGGQGLMKGHPVEKMYRDVRMFRILTGTSEIQKNMIAKELLKK</sequence>
<evidence type="ECO:0000313" key="13">
    <source>
        <dbReference type="Proteomes" id="UP000260457"/>
    </source>
</evidence>
<dbReference type="Gene3D" id="1.10.540.10">
    <property type="entry name" value="Acyl-CoA dehydrogenase/oxidase, N-terminal domain"/>
    <property type="match status" value="1"/>
</dbReference>
<accession>A0AAX0RWQ1</accession>
<dbReference type="InterPro" id="IPR006091">
    <property type="entry name" value="Acyl-CoA_Oxase/DH_mid-dom"/>
</dbReference>
<dbReference type="Pfam" id="PF02770">
    <property type="entry name" value="Acyl-CoA_dh_M"/>
    <property type="match status" value="1"/>
</dbReference>
<dbReference type="KEGG" id="pbut:DTO10_25665"/>
<dbReference type="SUPFAM" id="SSF47203">
    <property type="entry name" value="Acyl-CoA dehydrogenase C-terminal domain-like"/>
    <property type="match status" value="1"/>
</dbReference>
<evidence type="ECO:0000256" key="1">
    <source>
        <dbReference type="ARBA" id="ARBA00001974"/>
    </source>
</evidence>
<dbReference type="GO" id="GO:0050660">
    <property type="term" value="F:flavin adenine dinucleotide binding"/>
    <property type="evidence" value="ECO:0007669"/>
    <property type="project" value="InterPro"/>
</dbReference>
<dbReference type="EMBL" id="NUEQ01000101">
    <property type="protein sequence ID" value="PEJ27372.1"/>
    <property type="molecule type" value="Genomic_DNA"/>
</dbReference>
<dbReference type="RefSeq" id="WP_098177670.1">
    <property type="nucleotide sequence ID" value="NZ_CP030926.1"/>
</dbReference>
<dbReference type="Proteomes" id="UP000220106">
    <property type="component" value="Unassembled WGS sequence"/>
</dbReference>
<evidence type="ECO:0000256" key="5">
    <source>
        <dbReference type="ARBA" id="ARBA00023002"/>
    </source>
</evidence>
<dbReference type="InterPro" id="IPR037069">
    <property type="entry name" value="AcylCoA_DH/ox_N_sf"/>
</dbReference>
<dbReference type="SUPFAM" id="SSF56645">
    <property type="entry name" value="Acyl-CoA dehydrogenase NM domain-like"/>
    <property type="match status" value="1"/>
</dbReference>
<dbReference type="InterPro" id="IPR013786">
    <property type="entry name" value="AcylCoA_DH/ox_N"/>
</dbReference>
<reference evidence="10 13" key="2">
    <citation type="submission" date="2018-07" db="EMBL/GenBank/DDBJ databases">
        <title>The molecular basis for the intramolecular migration of carboxyl group in the catabolism of para-hydroxybenzoate via gentisate.</title>
        <authorList>
            <person name="Zhao H."/>
            <person name="Xu Y."/>
            <person name="Lin S."/>
            <person name="Spain J.C."/>
            <person name="Zhou N.-Y."/>
        </authorList>
    </citation>
    <scope>NUCLEOTIDE SEQUENCE [LARGE SCALE GENOMIC DNA]</scope>
    <source>
        <strain evidence="10 13">PHB-7a</strain>
    </source>
</reference>
<feature type="domain" description="Acyl-CoA dehydrogenase/oxidase N-terminal" evidence="9">
    <location>
        <begin position="11"/>
        <end position="92"/>
    </location>
</feature>
<dbReference type="GO" id="GO:0003995">
    <property type="term" value="F:acyl-CoA dehydrogenase activity"/>
    <property type="evidence" value="ECO:0007669"/>
    <property type="project" value="InterPro"/>
</dbReference>
<feature type="domain" description="Acyl-CoA dehydrogenase/oxidase C-terminal" evidence="7">
    <location>
        <begin position="240"/>
        <end position="389"/>
    </location>
</feature>
<dbReference type="InterPro" id="IPR046373">
    <property type="entry name" value="Acyl-CoA_Oxase/DH_mid-dom_sf"/>
</dbReference>
<dbReference type="AlphaFoldDB" id="A0AAX0RWQ1"/>
<dbReference type="InterPro" id="IPR036250">
    <property type="entry name" value="AcylCo_DH-like_C"/>
</dbReference>
<dbReference type="Gene3D" id="2.40.110.10">
    <property type="entry name" value="Butyryl-CoA Dehydrogenase, subunit A, domain 2"/>
    <property type="match status" value="1"/>
</dbReference>
<organism evidence="11 12">
    <name type="scientific">Peribacillus butanolivorans</name>
    <dbReference type="NCBI Taxonomy" id="421767"/>
    <lineage>
        <taxon>Bacteria</taxon>
        <taxon>Bacillati</taxon>
        <taxon>Bacillota</taxon>
        <taxon>Bacilli</taxon>
        <taxon>Bacillales</taxon>
        <taxon>Bacillaceae</taxon>
        <taxon>Peribacillus</taxon>
    </lineage>
</organism>
<evidence type="ECO:0000313" key="12">
    <source>
        <dbReference type="Proteomes" id="UP000220106"/>
    </source>
</evidence>
<keyword evidence="3 6" id="KW-0285">Flavoprotein</keyword>
<dbReference type="Pfam" id="PF02771">
    <property type="entry name" value="Acyl-CoA_dh_N"/>
    <property type="match status" value="1"/>
</dbReference>
<dbReference type="PANTHER" id="PTHR43884:SF40">
    <property type="entry name" value="ACYL-COA DEHYDROGENASE"/>
    <property type="match status" value="1"/>
</dbReference>
<name>A0AAX0RWQ1_9BACI</name>
<dbReference type="InterPro" id="IPR006089">
    <property type="entry name" value="Acyl-CoA_DH_CS"/>
</dbReference>
<dbReference type="PIRSF" id="PIRSF016578">
    <property type="entry name" value="HsaA"/>
    <property type="match status" value="1"/>
</dbReference>
<evidence type="ECO:0000313" key="10">
    <source>
        <dbReference type="EMBL" id="AXN41421.1"/>
    </source>
</evidence>
<dbReference type="PANTHER" id="PTHR43884">
    <property type="entry name" value="ACYL-COA DEHYDROGENASE"/>
    <property type="match status" value="1"/>
</dbReference>
<protein>
    <submittedName>
        <fullName evidence="11">Acyl-CoA dehydrogenase</fullName>
    </submittedName>
</protein>
<evidence type="ECO:0000259" key="8">
    <source>
        <dbReference type="Pfam" id="PF02770"/>
    </source>
</evidence>
<keyword evidence="4 6" id="KW-0274">FAD</keyword>
<evidence type="ECO:0000256" key="6">
    <source>
        <dbReference type="RuleBase" id="RU362125"/>
    </source>
</evidence>
<dbReference type="PROSITE" id="PS00072">
    <property type="entry name" value="ACYL_COA_DH_1"/>
    <property type="match status" value="1"/>
</dbReference>
<evidence type="ECO:0000259" key="7">
    <source>
        <dbReference type="Pfam" id="PF00441"/>
    </source>
</evidence>
<dbReference type="CDD" id="cd00567">
    <property type="entry name" value="ACAD"/>
    <property type="match status" value="1"/>
</dbReference>
<evidence type="ECO:0000256" key="4">
    <source>
        <dbReference type="ARBA" id="ARBA00022827"/>
    </source>
</evidence>
<dbReference type="FunFam" id="1.20.140.10:FF:000001">
    <property type="entry name" value="Acyl-CoA dehydrogenase"/>
    <property type="match status" value="1"/>
</dbReference>
<evidence type="ECO:0000256" key="2">
    <source>
        <dbReference type="ARBA" id="ARBA00009347"/>
    </source>
</evidence>
<evidence type="ECO:0000259" key="9">
    <source>
        <dbReference type="Pfam" id="PF02771"/>
    </source>
</evidence>